<proteinExistence type="predicted"/>
<dbReference type="GO" id="GO:0004497">
    <property type="term" value="F:monooxygenase activity"/>
    <property type="evidence" value="ECO:0007669"/>
    <property type="project" value="UniProtKB-ARBA"/>
</dbReference>
<evidence type="ECO:0000256" key="2">
    <source>
        <dbReference type="ARBA" id="ARBA00022723"/>
    </source>
</evidence>
<dbReference type="InterPro" id="IPR036922">
    <property type="entry name" value="Rieske_2Fe-2S_sf"/>
</dbReference>
<dbReference type="GO" id="GO:0016705">
    <property type="term" value="F:oxidoreductase activity, acting on paired donors, with incorporation or reduction of molecular oxygen"/>
    <property type="evidence" value="ECO:0007669"/>
    <property type="project" value="UniProtKB-ARBA"/>
</dbReference>
<evidence type="ECO:0000256" key="4">
    <source>
        <dbReference type="ARBA" id="ARBA00023014"/>
    </source>
</evidence>
<evidence type="ECO:0000256" key="1">
    <source>
        <dbReference type="ARBA" id="ARBA00022714"/>
    </source>
</evidence>
<evidence type="ECO:0000313" key="8">
    <source>
        <dbReference type="Proteomes" id="UP000281813"/>
    </source>
</evidence>
<keyword evidence="3" id="KW-0408">Iron</keyword>
<organism evidence="7 8">
    <name type="scientific">Oceanobacillus bengalensis</name>
    <dbReference type="NCBI Taxonomy" id="1435466"/>
    <lineage>
        <taxon>Bacteria</taxon>
        <taxon>Bacillati</taxon>
        <taxon>Bacillota</taxon>
        <taxon>Bacilli</taxon>
        <taxon>Bacillales</taxon>
        <taxon>Bacillaceae</taxon>
        <taxon>Oceanobacillus</taxon>
    </lineage>
</organism>
<sequence>MLFRREDFILANKNLPQFPEPYWRESVNLPSFPSLKETIKADVAIVGGGITGITTAYLLSKQNLQVALIDAGVLLNGTTGHTTAKITAQHGLIYDELIQHFGLDQAKLYYEAAMDAKESIFKIMKALNIDCDYKEEDAYIYTNSNSYVSQIEKEKKSYDSINITSELKEDIPLDIPVKSVLVMKNQAQFHPLKYLKALIDASVENGVTFYENTTAVDLEYNKEPAVITREGHRITSKYIVSASHFPFYDKSSFYFSRMYPERSYVIAVKAKESFPGGMYINTESPTRSIRTTTYNGEELWLIGGENHKTGQGKSTMTHYEELQKFAEKHLTVTDYVYRWSAQDLTTLDKLPYIGPITKSEESVFVATGFRKWGMTNGTQAAQIIADKIIGKENPYTSLFTPSRFQSDPSLKKFMQINADVAKHLIKGKLEYTENNLDKLAPDDAVITRIHGKRTGVYKDENEKLHMVDTTCTHMGCEVEWNGGDRSWDCPCHGSRFKINGEVIEGPAKRPLEKREI</sequence>
<reference evidence="7 8" key="1">
    <citation type="journal article" date="2015" name="Antonie Van Leeuwenhoek">
        <title>Oceanobacillus bengalensis sp. nov., a bacterium isolated from seawater of the Bay of Bengal.</title>
        <authorList>
            <person name="Yongchang O."/>
            <person name="Xiang W."/>
            <person name="Wang G."/>
        </authorList>
    </citation>
    <scope>NUCLEOTIDE SEQUENCE [LARGE SCALE GENOMIC DNA]</scope>
    <source>
        <strain evidence="7 8">MCCC 1K00260</strain>
    </source>
</reference>
<dbReference type="Pfam" id="PF00355">
    <property type="entry name" value="Rieske"/>
    <property type="match status" value="1"/>
</dbReference>
<dbReference type="GO" id="GO:0005737">
    <property type="term" value="C:cytoplasm"/>
    <property type="evidence" value="ECO:0007669"/>
    <property type="project" value="TreeGrafter"/>
</dbReference>
<comment type="caution">
    <text evidence="7">The sequence shown here is derived from an EMBL/GenBank/DDBJ whole genome shotgun (WGS) entry which is preliminary data.</text>
</comment>
<dbReference type="GO" id="GO:0051537">
    <property type="term" value="F:2 iron, 2 sulfur cluster binding"/>
    <property type="evidence" value="ECO:0007669"/>
    <property type="project" value="UniProtKB-KW"/>
</dbReference>
<accession>A0A494YUZ5</accession>
<dbReference type="InterPro" id="IPR038010">
    <property type="entry name" value="YhfW_C"/>
</dbReference>
<dbReference type="GO" id="GO:0046872">
    <property type="term" value="F:metal ion binding"/>
    <property type="evidence" value="ECO:0007669"/>
    <property type="project" value="UniProtKB-KW"/>
</dbReference>
<keyword evidence="2" id="KW-0479">Metal-binding</keyword>
<dbReference type="PROSITE" id="PS51296">
    <property type="entry name" value="RIESKE"/>
    <property type="match status" value="1"/>
</dbReference>
<dbReference type="GO" id="GO:0016020">
    <property type="term" value="C:membrane"/>
    <property type="evidence" value="ECO:0007669"/>
    <property type="project" value="InterPro"/>
</dbReference>
<dbReference type="SUPFAM" id="SSF50022">
    <property type="entry name" value="ISP domain"/>
    <property type="match status" value="1"/>
</dbReference>
<dbReference type="Gene3D" id="2.102.10.10">
    <property type="entry name" value="Rieske [2Fe-2S] iron-sulphur domain"/>
    <property type="match status" value="1"/>
</dbReference>
<dbReference type="EMBL" id="RBZO01000025">
    <property type="protein sequence ID" value="RKQ13959.1"/>
    <property type="molecule type" value="Genomic_DNA"/>
</dbReference>
<dbReference type="CDD" id="cd03477">
    <property type="entry name" value="Rieske_YhfW_C"/>
    <property type="match status" value="1"/>
</dbReference>
<evidence type="ECO:0000256" key="5">
    <source>
        <dbReference type="ARBA" id="ARBA00023157"/>
    </source>
</evidence>
<evidence type="ECO:0000259" key="6">
    <source>
        <dbReference type="PROSITE" id="PS51296"/>
    </source>
</evidence>
<dbReference type="Gene3D" id="3.30.9.10">
    <property type="entry name" value="D-Amino Acid Oxidase, subunit A, domain 2"/>
    <property type="match status" value="1"/>
</dbReference>
<dbReference type="Gene3D" id="3.50.50.60">
    <property type="entry name" value="FAD/NAD(P)-binding domain"/>
    <property type="match status" value="1"/>
</dbReference>
<feature type="domain" description="Rieske" evidence="6">
    <location>
        <begin position="431"/>
        <end position="516"/>
    </location>
</feature>
<dbReference type="AlphaFoldDB" id="A0A494YUZ5"/>
<dbReference type="PANTHER" id="PTHR13847">
    <property type="entry name" value="SARCOSINE DEHYDROGENASE-RELATED"/>
    <property type="match status" value="1"/>
</dbReference>
<keyword evidence="1" id="KW-0001">2Fe-2S</keyword>
<keyword evidence="8" id="KW-1185">Reference proteome</keyword>
<dbReference type="OrthoDB" id="9767869at2"/>
<evidence type="ECO:0000256" key="3">
    <source>
        <dbReference type="ARBA" id="ARBA00023004"/>
    </source>
</evidence>
<gene>
    <name evidence="7" type="ORF">D8M05_14525</name>
</gene>
<protein>
    <submittedName>
        <fullName evidence="7">FAD-dependent oxidoreductase</fullName>
    </submittedName>
</protein>
<dbReference type="InterPro" id="IPR036188">
    <property type="entry name" value="FAD/NAD-bd_sf"/>
</dbReference>
<dbReference type="InterPro" id="IPR005805">
    <property type="entry name" value="Rieske_Fe-S_prot_C"/>
</dbReference>
<dbReference type="InterPro" id="IPR006076">
    <property type="entry name" value="FAD-dep_OxRdtase"/>
</dbReference>
<name>A0A494YUZ5_9BACI</name>
<dbReference type="Proteomes" id="UP000281813">
    <property type="component" value="Unassembled WGS sequence"/>
</dbReference>
<dbReference type="InterPro" id="IPR017941">
    <property type="entry name" value="Rieske_2Fe-2S"/>
</dbReference>
<dbReference type="SUPFAM" id="SSF51905">
    <property type="entry name" value="FAD/NAD(P)-binding domain"/>
    <property type="match status" value="1"/>
</dbReference>
<dbReference type="PANTHER" id="PTHR13847:SF274">
    <property type="entry name" value="RIESKE 2FE-2S IRON-SULFUR PROTEIN YHFW-RELATED"/>
    <property type="match status" value="1"/>
</dbReference>
<dbReference type="Pfam" id="PF01266">
    <property type="entry name" value="DAO"/>
    <property type="match status" value="1"/>
</dbReference>
<dbReference type="PRINTS" id="PR00162">
    <property type="entry name" value="RIESKE"/>
</dbReference>
<keyword evidence="5" id="KW-1015">Disulfide bond</keyword>
<dbReference type="FunFam" id="2.102.10.10:FF:000014">
    <property type="entry name" value="Oxidoreductase, FAD dependent"/>
    <property type="match status" value="1"/>
</dbReference>
<evidence type="ECO:0000313" key="7">
    <source>
        <dbReference type="EMBL" id="RKQ13959.1"/>
    </source>
</evidence>
<keyword evidence="4" id="KW-0411">Iron-sulfur</keyword>